<proteinExistence type="predicted"/>
<evidence type="ECO:0000313" key="2">
    <source>
        <dbReference type="EMBL" id="MFD0725096.1"/>
    </source>
</evidence>
<accession>A0ABW2Y9F8</accession>
<dbReference type="Proteomes" id="UP001597110">
    <property type="component" value="Unassembled WGS sequence"/>
</dbReference>
<name>A0ABW2Y9F8_9GAMM</name>
<sequence>MKNIAAVLVLSLTALAAGTSRAQSTEESYSISEELMTSLKPHIGNGPVLPMPAAMSSTQTIWNKGNFGMKVYYDEKIRYRMLENRLHHVEGTGGFRKGQAGGSGTSLSLCGLLPLVSVSQSSTTNKGFISVVGIGIHTSSTVAFANRSRMIRLETTAPSLCGITPGQHFTYRVDAESTRRVEGDYIRDRTIEEVVNGPLVTCTARQDILPASSIAPQLVGDYIPVECVTQDAKNRPSSTHLAYLASYRFYLVMANKSKWQRSEHAHVVEPAAPDSTSSPPPP</sequence>
<comment type="caution">
    <text evidence="2">The sequence shown here is derived from an EMBL/GenBank/DDBJ whole genome shotgun (WGS) entry which is preliminary data.</text>
</comment>
<evidence type="ECO:0000256" key="1">
    <source>
        <dbReference type="SAM" id="SignalP"/>
    </source>
</evidence>
<keyword evidence="3" id="KW-1185">Reference proteome</keyword>
<gene>
    <name evidence="2" type="ORF">ACFQ0E_05720</name>
</gene>
<feature type="signal peptide" evidence="1">
    <location>
        <begin position="1"/>
        <end position="22"/>
    </location>
</feature>
<dbReference type="RefSeq" id="WP_386822714.1">
    <property type="nucleotide sequence ID" value="NZ_JBHTIF010000001.1"/>
</dbReference>
<feature type="chain" id="PRO_5045221538" evidence="1">
    <location>
        <begin position="23"/>
        <end position="282"/>
    </location>
</feature>
<dbReference type="EMBL" id="JBHTIF010000001">
    <property type="protein sequence ID" value="MFD0725096.1"/>
    <property type="molecule type" value="Genomic_DNA"/>
</dbReference>
<reference evidence="3" key="1">
    <citation type="journal article" date="2019" name="Int. J. Syst. Evol. Microbiol.">
        <title>The Global Catalogue of Microorganisms (GCM) 10K type strain sequencing project: providing services to taxonomists for standard genome sequencing and annotation.</title>
        <authorList>
            <consortium name="The Broad Institute Genomics Platform"/>
            <consortium name="The Broad Institute Genome Sequencing Center for Infectious Disease"/>
            <person name="Wu L."/>
            <person name="Ma J."/>
        </authorList>
    </citation>
    <scope>NUCLEOTIDE SEQUENCE [LARGE SCALE GENOMIC DNA]</scope>
    <source>
        <strain evidence="3">CCUG 55585</strain>
    </source>
</reference>
<protein>
    <submittedName>
        <fullName evidence="2">Uncharacterized protein</fullName>
    </submittedName>
</protein>
<evidence type="ECO:0000313" key="3">
    <source>
        <dbReference type="Proteomes" id="UP001597110"/>
    </source>
</evidence>
<keyword evidence="1" id="KW-0732">Signal</keyword>
<organism evidence="2 3">
    <name type="scientific">Lysobacter brunescens</name>
    <dbReference type="NCBI Taxonomy" id="262323"/>
    <lineage>
        <taxon>Bacteria</taxon>
        <taxon>Pseudomonadati</taxon>
        <taxon>Pseudomonadota</taxon>
        <taxon>Gammaproteobacteria</taxon>
        <taxon>Lysobacterales</taxon>
        <taxon>Lysobacteraceae</taxon>
        <taxon>Lysobacter</taxon>
    </lineage>
</organism>